<dbReference type="Proteomes" id="UP000017836">
    <property type="component" value="Unassembled WGS sequence"/>
</dbReference>
<dbReference type="AlphaFoldDB" id="W1NJJ5"/>
<accession>W1NJJ5</accession>
<dbReference type="EMBL" id="KI397486">
    <property type="protein sequence ID" value="ERM95345.1"/>
    <property type="molecule type" value="Genomic_DNA"/>
</dbReference>
<evidence type="ECO:0000313" key="2">
    <source>
        <dbReference type="Proteomes" id="UP000017836"/>
    </source>
</evidence>
<sequence length="150" mass="16911">MVAAEDTRILSSCPFLALLPLPLLRAHTAGNHRIPGKIFRITPTGSYEGNEGVEVHQQEIEIFHAIIGGYNPKDIVRESGGAIECHRRRGLPDDPFLKHHPPSCNALPLCEEEVFNKSKDPPCNPHHCVKKKCPDNQKLIFNIFQNHRRL</sequence>
<reference evidence="2" key="1">
    <citation type="journal article" date="2013" name="Science">
        <title>The Amborella genome and the evolution of flowering plants.</title>
        <authorList>
            <consortium name="Amborella Genome Project"/>
        </authorList>
    </citation>
    <scope>NUCLEOTIDE SEQUENCE [LARGE SCALE GENOMIC DNA]</scope>
</reference>
<organism evidence="1 2">
    <name type="scientific">Amborella trichopoda</name>
    <dbReference type="NCBI Taxonomy" id="13333"/>
    <lineage>
        <taxon>Eukaryota</taxon>
        <taxon>Viridiplantae</taxon>
        <taxon>Streptophyta</taxon>
        <taxon>Embryophyta</taxon>
        <taxon>Tracheophyta</taxon>
        <taxon>Spermatophyta</taxon>
        <taxon>Magnoliopsida</taxon>
        <taxon>Amborellales</taxon>
        <taxon>Amborellaceae</taxon>
        <taxon>Amborella</taxon>
    </lineage>
</organism>
<name>W1NJJ5_AMBTC</name>
<evidence type="ECO:0000313" key="1">
    <source>
        <dbReference type="EMBL" id="ERM95345.1"/>
    </source>
</evidence>
<protein>
    <submittedName>
        <fullName evidence="1">Uncharacterized protein</fullName>
    </submittedName>
</protein>
<keyword evidence="2" id="KW-1185">Reference proteome</keyword>
<dbReference type="Gramene" id="ERM95345">
    <property type="protein sequence ID" value="ERM95345"/>
    <property type="gene ID" value="AMTR_s00008p00177610"/>
</dbReference>
<proteinExistence type="predicted"/>
<gene>
    <name evidence="1" type="ORF">AMTR_s00008p00177610</name>
</gene>
<dbReference type="HOGENOM" id="CLU_1742979_0_0_1"/>